<dbReference type="GO" id="GO:0003723">
    <property type="term" value="F:RNA binding"/>
    <property type="evidence" value="ECO:0007669"/>
    <property type="project" value="UniProtKB-UniRule"/>
</dbReference>
<dbReference type="Gene3D" id="2.20.70.10">
    <property type="match status" value="1"/>
</dbReference>
<dbReference type="SMART" id="SM00322">
    <property type="entry name" value="KH"/>
    <property type="match status" value="3"/>
</dbReference>
<evidence type="ECO:0000313" key="6">
    <source>
        <dbReference type="Proteomes" id="UP000291116"/>
    </source>
</evidence>
<feature type="compositionally biased region" description="Low complexity" evidence="3">
    <location>
        <begin position="100"/>
        <end position="114"/>
    </location>
</feature>
<dbReference type="PROSITE" id="PS50084">
    <property type="entry name" value="KH_TYPE_1"/>
    <property type="match status" value="3"/>
</dbReference>
<reference evidence="5 6" key="1">
    <citation type="submission" date="2019-01" db="EMBL/GenBank/DDBJ databases">
        <authorList>
            <person name="Ferrante I. M."/>
        </authorList>
    </citation>
    <scope>NUCLEOTIDE SEQUENCE [LARGE SCALE GENOMIC DNA]</scope>
    <source>
        <strain evidence="5 6">B856</strain>
    </source>
</reference>
<feature type="compositionally biased region" description="Low complexity" evidence="3">
    <location>
        <begin position="360"/>
        <end position="369"/>
    </location>
</feature>
<keyword evidence="2" id="KW-0694">RNA-binding</keyword>
<evidence type="ECO:0000256" key="3">
    <source>
        <dbReference type="SAM" id="MobiDB-lite"/>
    </source>
</evidence>
<feature type="region of interest" description="Disordered" evidence="3">
    <location>
        <begin position="1"/>
        <end position="126"/>
    </location>
</feature>
<dbReference type="Pfam" id="PF00397">
    <property type="entry name" value="WW"/>
    <property type="match status" value="1"/>
</dbReference>
<feature type="compositionally biased region" description="Gly residues" evidence="3">
    <location>
        <begin position="492"/>
        <end position="506"/>
    </location>
</feature>
<feature type="region of interest" description="Disordered" evidence="3">
    <location>
        <begin position="444"/>
        <end position="567"/>
    </location>
</feature>
<evidence type="ECO:0000259" key="4">
    <source>
        <dbReference type="PROSITE" id="PS50020"/>
    </source>
</evidence>
<evidence type="ECO:0000313" key="5">
    <source>
        <dbReference type="EMBL" id="VEU42116.1"/>
    </source>
</evidence>
<dbReference type="Proteomes" id="UP000291116">
    <property type="component" value="Unassembled WGS sequence"/>
</dbReference>
<proteinExistence type="predicted"/>
<sequence>MSTDDTAENATEAVKRERPEDDNGTQEPPSKLAKNAEADDPSETKTEANGASEIKTEADAVAVPTAQAEEAEESKEVATGQNEIIQTEGSKETTESAPKETAGAGAGETATPTGLPSGLPTSEGQPVQAAEIPNIEATLEEKGEVSAVYVGRVIGKGGEMIRDLQARSSCRIDVDQNVPPGQPRLITYRGTRKTIDFAKQLVRMLCQENVNEADLPLGDAKREFLVVPATSVGKIIGRGGEMIRELQSRSQAKIQVDHKGMSGLDSSEKQVTMTGTEIAVVKAKEMVLFLVANPMMDAMQSLTMLVDDKIQRNGVWGSGPPYPNLPQGGQNMQPTGGGGGYGYDQPYGGGGGGHYGGGPQSYQQPPSYGSGSGGMESEIFFAAKHYMGRIIGTKGVTINDLQKRSGCDIQINQDVPPGRDCEITLRGMRQGIEMAKNMLREVIDTGPNHPYAGGSGGGNSYGGYQHSGYHQHQQQPYGYQAQGGYQQQPQYGQGGYGQNSGYGGGPPIQPYQQQGQYQQGPPQGAYGAPPSAPPVSEWKTATAPDGQTYYYNERSGETSWQKPPGMP</sequence>
<keyword evidence="6" id="KW-1185">Reference proteome</keyword>
<dbReference type="EMBL" id="CAACVS010000415">
    <property type="protein sequence ID" value="VEU42116.1"/>
    <property type="molecule type" value="Genomic_DNA"/>
</dbReference>
<evidence type="ECO:0000256" key="2">
    <source>
        <dbReference type="PROSITE-ProRule" id="PRU00117"/>
    </source>
</evidence>
<dbReference type="InterPro" id="IPR004087">
    <property type="entry name" value="KH_dom"/>
</dbReference>
<dbReference type="SUPFAM" id="SSF54791">
    <property type="entry name" value="Eukaryotic type KH-domain (KH-domain type I)"/>
    <property type="match status" value="3"/>
</dbReference>
<feature type="compositionally biased region" description="Low complexity" evidence="3">
    <location>
        <begin position="510"/>
        <end position="529"/>
    </location>
</feature>
<evidence type="ECO:0000256" key="1">
    <source>
        <dbReference type="ARBA" id="ARBA00022737"/>
    </source>
</evidence>
<dbReference type="PROSITE" id="PS01159">
    <property type="entry name" value="WW_DOMAIN_1"/>
    <property type="match status" value="1"/>
</dbReference>
<dbReference type="AlphaFoldDB" id="A0A448ZJH2"/>
<feature type="compositionally biased region" description="Basic and acidic residues" evidence="3">
    <location>
        <begin position="34"/>
        <end position="46"/>
    </location>
</feature>
<dbReference type="Gene3D" id="3.30.1370.10">
    <property type="entry name" value="K Homology domain, type 1"/>
    <property type="match status" value="3"/>
</dbReference>
<dbReference type="CDD" id="cd00105">
    <property type="entry name" value="KH-I"/>
    <property type="match status" value="3"/>
</dbReference>
<organism evidence="5 6">
    <name type="scientific">Pseudo-nitzschia multistriata</name>
    <dbReference type="NCBI Taxonomy" id="183589"/>
    <lineage>
        <taxon>Eukaryota</taxon>
        <taxon>Sar</taxon>
        <taxon>Stramenopiles</taxon>
        <taxon>Ochrophyta</taxon>
        <taxon>Bacillariophyta</taxon>
        <taxon>Bacillariophyceae</taxon>
        <taxon>Bacillariophycidae</taxon>
        <taxon>Bacillariales</taxon>
        <taxon>Bacillariaceae</taxon>
        <taxon>Pseudo-nitzschia</taxon>
    </lineage>
</organism>
<dbReference type="PANTHER" id="PTHR10288">
    <property type="entry name" value="KH DOMAIN CONTAINING RNA BINDING PROTEIN"/>
    <property type="match status" value="1"/>
</dbReference>
<dbReference type="PROSITE" id="PS50020">
    <property type="entry name" value="WW_DOMAIN_2"/>
    <property type="match status" value="1"/>
</dbReference>
<keyword evidence="1" id="KW-0677">Repeat</keyword>
<dbReference type="InterPro" id="IPR036020">
    <property type="entry name" value="WW_dom_sf"/>
</dbReference>
<dbReference type="Pfam" id="PF00013">
    <property type="entry name" value="KH_1"/>
    <property type="match status" value="3"/>
</dbReference>
<name>A0A448ZJH2_9STRA</name>
<accession>A0A448ZJH2</accession>
<dbReference type="InterPro" id="IPR036612">
    <property type="entry name" value="KH_dom_type_1_sf"/>
</dbReference>
<feature type="compositionally biased region" description="Polar residues" evidence="3">
    <location>
        <begin position="79"/>
        <end position="88"/>
    </location>
</feature>
<dbReference type="SMART" id="SM00456">
    <property type="entry name" value="WW"/>
    <property type="match status" value="1"/>
</dbReference>
<protein>
    <recommendedName>
        <fullName evidence="4">WW domain-containing protein</fullName>
    </recommendedName>
</protein>
<gene>
    <name evidence="5" type="ORF">PSNMU_V1.4_AUG-EV-PASAV3_0090690</name>
</gene>
<feature type="compositionally biased region" description="Gly residues" evidence="3">
    <location>
        <begin position="335"/>
        <end position="359"/>
    </location>
</feature>
<feature type="region of interest" description="Disordered" evidence="3">
    <location>
        <begin position="322"/>
        <end position="373"/>
    </location>
</feature>
<dbReference type="OrthoDB" id="5204190at2759"/>
<dbReference type="InterPro" id="IPR004088">
    <property type="entry name" value="KH_dom_type_1"/>
</dbReference>
<dbReference type="SUPFAM" id="SSF51045">
    <property type="entry name" value="WW domain"/>
    <property type="match status" value="1"/>
</dbReference>
<dbReference type="InterPro" id="IPR001202">
    <property type="entry name" value="WW_dom"/>
</dbReference>
<dbReference type="CDD" id="cd00201">
    <property type="entry name" value="WW"/>
    <property type="match status" value="1"/>
</dbReference>
<feature type="compositionally biased region" description="Low complexity" evidence="3">
    <location>
        <begin position="462"/>
        <end position="491"/>
    </location>
</feature>
<feature type="compositionally biased region" description="Basic and acidic residues" evidence="3">
    <location>
        <begin position="89"/>
        <end position="98"/>
    </location>
</feature>
<feature type="domain" description="WW" evidence="4">
    <location>
        <begin position="532"/>
        <end position="565"/>
    </location>
</feature>